<dbReference type="Pfam" id="PF01568">
    <property type="entry name" value="Molydop_binding"/>
    <property type="match status" value="1"/>
</dbReference>
<proteinExistence type="predicted"/>
<dbReference type="Gene3D" id="2.20.25.90">
    <property type="entry name" value="ADC-like domains"/>
    <property type="match status" value="1"/>
</dbReference>
<evidence type="ECO:0000256" key="2">
    <source>
        <dbReference type="ARBA" id="ARBA00022723"/>
    </source>
</evidence>
<keyword evidence="6" id="KW-1185">Reference proteome</keyword>
<dbReference type="KEGG" id="ahg:AHOG_13510"/>
<dbReference type="Pfam" id="PF00384">
    <property type="entry name" value="Molybdopterin"/>
    <property type="match status" value="1"/>
</dbReference>
<dbReference type="AlphaFoldDB" id="A0A221W3F6"/>
<dbReference type="EMBL" id="CP022521">
    <property type="protein sequence ID" value="ASO20345.1"/>
    <property type="molecule type" value="Genomic_DNA"/>
</dbReference>
<dbReference type="RefSeq" id="WP_093941685.1">
    <property type="nucleotide sequence ID" value="NZ_JACHJM010000008.1"/>
</dbReference>
<keyword evidence="5" id="KW-0560">Oxidoreductase</keyword>
<dbReference type="SMART" id="SM00926">
    <property type="entry name" value="Molybdop_Fe4S4"/>
    <property type="match status" value="1"/>
</dbReference>
<dbReference type="InterPro" id="IPR050123">
    <property type="entry name" value="Prok_molybdopt-oxidoreductase"/>
</dbReference>
<evidence type="ECO:0000256" key="1">
    <source>
        <dbReference type="ARBA" id="ARBA00022485"/>
    </source>
</evidence>
<gene>
    <name evidence="5" type="primary">narB</name>
    <name evidence="5" type="ORF">AHOG_13510</name>
</gene>
<dbReference type="GO" id="GO:0046872">
    <property type="term" value="F:metal ion binding"/>
    <property type="evidence" value="ECO:0007669"/>
    <property type="project" value="UniProtKB-KW"/>
</dbReference>
<evidence type="ECO:0000256" key="4">
    <source>
        <dbReference type="ARBA" id="ARBA00023014"/>
    </source>
</evidence>
<dbReference type="Gene3D" id="3.40.50.740">
    <property type="match status" value="2"/>
</dbReference>
<sequence>MAGQAGIDQSWGERTPYGPGERWPVRVDAHLVDGVRQEHVERWIPTVAVLHSNGDGMQLGVARGRIVGVRGRADDRVNHGRLDPKGLYGWQANGSRDRLTVPLVREAGELVEATWDEAMDRIVRRTTELLAERGPSAIGFHTSGQLFAEEYYTLAAIARGGPGTSHLDGNITRPCTATAASVKESFGCDGQPGSYTDVDHADTIALFGHNVAATQAVLWSRILDRLAGPNPPALLCVDPRTTPAAKAATLAVQVNTLHLIRGTLGRPGAGVLQMNGQPTAQNARECGADGDLTGFRGWANPKHIDELAALWKMDRAKLDHGKPPAHAMKMSQYAEEGTLGLLWVSATNPAVSLPEPRRVRRILRGESLSLVVQDGFPTETADLADVVLPAALWDEKTGVFTNAARTVHFSGKAVEPPGSARSDLDILLDFVRRLDLRDQAGDPFPDWHDSESAFEAWKAAGAGRPCDYTGLTHERLRSTGPVQWFCDDRHPDGTERLDADGRFSARPEHCENYGHDLISGTPIEVERHRAYNSDGRAMIRARPYVSAPEGASADHPFSLITGRSLYQFHTRTKTARVPELDRAAPDVWVGVAASDAAAFGFDDGRLAEITTPRGMARATVRIGEIRPGVRLPFHYGYWDVSEPEGGHRAANELTRTDWDPVSKQPVFKLAAARIAAVEPDTPSPVTSGSGPENGGAP</sequence>
<dbReference type="EC" id="1.7.99.4" evidence="5"/>
<dbReference type="PANTHER" id="PTHR43105">
    <property type="entry name" value="RESPIRATORY NITRATE REDUCTASE"/>
    <property type="match status" value="1"/>
</dbReference>
<name>A0A221W3F6_9PSEU</name>
<dbReference type="Gene3D" id="3.40.228.10">
    <property type="entry name" value="Dimethylsulfoxide Reductase, domain 2"/>
    <property type="match status" value="2"/>
</dbReference>
<dbReference type="InterPro" id="IPR006657">
    <property type="entry name" value="MoPterin_dinucl-bd_dom"/>
</dbReference>
<evidence type="ECO:0000256" key="3">
    <source>
        <dbReference type="ARBA" id="ARBA00023004"/>
    </source>
</evidence>
<dbReference type="Gene3D" id="2.40.40.20">
    <property type="match status" value="1"/>
</dbReference>
<keyword evidence="2" id="KW-0479">Metal-binding</keyword>
<organism evidence="5 6">
    <name type="scientific">Actinoalloteichus hoggarensis</name>
    <dbReference type="NCBI Taxonomy" id="1470176"/>
    <lineage>
        <taxon>Bacteria</taxon>
        <taxon>Bacillati</taxon>
        <taxon>Actinomycetota</taxon>
        <taxon>Actinomycetes</taxon>
        <taxon>Pseudonocardiales</taxon>
        <taxon>Pseudonocardiaceae</taxon>
        <taxon>Actinoalloteichus</taxon>
    </lineage>
</organism>
<evidence type="ECO:0000313" key="6">
    <source>
        <dbReference type="Proteomes" id="UP000204221"/>
    </source>
</evidence>
<dbReference type="PROSITE" id="PS51669">
    <property type="entry name" value="4FE4S_MOW_BIS_MGD"/>
    <property type="match status" value="1"/>
</dbReference>
<dbReference type="PANTHER" id="PTHR43105:SF10">
    <property type="entry name" value="NADH-QUINONE OXIDOREDUCTASE SUBUNIT G"/>
    <property type="match status" value="1"/>
</dbReference>
<dbReference type="InterPro" id="IPR006963">
    <property type="entry name" value="Mopterin_OxRdtase_4Fe-4S_dom"/>
</dbReference>
<dbReference type="GO" id="GO:0016491">
    <property type="term" value="F:oxidoreductase activity"/>
    <property type="evidence" value="ECO:0007669"/>
    <property type="project" value="UniProtKB-KW"/>
</dbReference>
<dbReference type="SUPFAM" id="SSF53706">
    <property type="entry name" value="Formate dehydrogenase/DMSO reductase, domains 1-3"/>
    <property type="match status" value="1"/>
</dbReference>
<dbReference type="Proteomes" id="UP000204221">
    <property type="component" value="Chromosome"/>
</dbReference>
<keyword evidence="1" id="KW-0004">4Fe-4S</keyword>
<keyword evidence="4" id="KW-0411">Iron-sulfur</keyword>
<keyword evidence="3" id="KW-0408">Iron</keyword>
<dbReference type="OrthoDB" id="7376058at2"/>
<dbReference type="InterPro" id="IPR009010">
    <property type="entry name" value="Asp_de-COase-like_dom_sf"/>
</dbReference>
<dbReference type="GO" id="GO:0043546">
    <property type="term" value="F:molybdopterin cofactor binding"/>
    <property type="evidence" value="ECO:0007669"/>
    <property type="project" value="InterPro"/>
</dbReference>
<accession>A0A221W3F6</accession>
<reference evidence="5 6" key="1">
    <citation type="submission" date="2017-07" db="EMBL/GenBank/DDBJ databases">
        <title>Complete genome sequence of Actinoalloteichus hoggarensis DSM 45943, type strain of Actinoalloteichus hoggarensis.</title>
        <authorList>
            <person name="Ruckert C."/>
            <person name="Nouioui I."/>
            <person name="Willmese J."/>
            <person name="van Wezel G."/>
            <person name="Klenk H.-P."/>
            <person name="Kalinowski J."/>
            <person name="Zotchev S.B."/>
        </authorList>
    </citation>
    <scope>NUCLEOTIDE SEQUENCE [LARGE SCALE GENOMIC DNA]</scope>
    <source>
        <strain evidence="5 6">DSM 45943</strain>
    </source>
</reference>
<dbReference type="InterPro" id="IPR006656">
    <property type="entry name" value="Mopterin_OxRdtase"/>
</dbReference>
<evidence type="ECO:0000313" key="5">
    <source>
        <dbReference type="EMBL" id="ASO20345.1"/>
    </source>
</evidence>
<dbReference type="GO" id="GO:0051539">
    <property type="term" value="F:4 iron, 4 sulfur cluster binding"/>
    <property type="evidence" value="ECO:0007669"/>
    <property type="project" value="UniProtKB-KW"/>
</dbReference>
<dbReference type="SUPFAM" id="SSF50692">
    <property type="entry name" value="ADC-like"/>
    <property type="match status" value="1"/>
</dbReference>
<protein>
    <submittedName>
        <fullName evidence="5">Nitrate reductase</fullName>
        <ecNumber evidence="5">1.7.99.4</ecNumber>
    </submittedName>
</protein>